<reference evidence="2 3" key="1">
    <citation type="submission" date="2016-08" db="EMBL/GenBank/DDBJ databases">
        <title>Genome sequence of Clavibacter michiganensis subsp. michiganensis strain CASJ007.</title>
        <authorList>
            <person name="Thapa S.P."/>
            <person name="Coaker G."/>
        </authorList>
    </citation>
    <scope>NUCLEOTIDE SEQUENCE [LARGE SCALE GENOMIC DNA]</scope>
    <source>
        <strain evidence="2">CASJ007</strain>
    </source>
</reference>
<dbReference type="AlphaFoldDB" id="A0A251XPN3"/>
<evidence type="ECO:0000313" key="2">
    <source>
        <dbReference type="EMBL" id="OUE05179.1"/>
    </source>
</evidence>
<feature type="region of interest" description="Disordered" evidence="1">
    <location>
        <begin position="1"/>
        <end position="117"/>
    </location>
</feature>
<comment type="caution">
    <text evidence="2">The sequence shown here is derived from an EMBL/GenBank/DDBJ whole genome shotgun (WGS) entry which is preliminary data.</text>
</comment>
<proteinExistence type="predicted"/>
<accession>A0A251XPN3</accession>
<name>A0A251XPN3_CLAMM</name>
<feature type="compositionally biased region" description="Polar residues" evidence="1">
    <location>
        <begin position="26"/>
        <end position="51"/>
    </location>
</feature>
<feature type="compositionally biased region" description="Polar residues" evidence="1">
    <location>
        <begin position="100"/>
        <end position="117"/>
    </location>
</feature>
<gene>
    <name evidence="2" type="ORF">CMMCAS07_09540</name>
</gene>
<sequence length="117" mass="11761">MWPALNARRCSGSTATSTASPTRTSESPGTTCTATNDQPSAPFLTGTSAPTWSVASSAGSVDAAPTTQSSTSIPAPRTRSTARSAGWSGQAASTGWHAVASSTTARVPSARSSTRRT</sequence>
<dbReference type="Proteomes" id="UP000195062">
    <property type="component" value="Unassembled WGS sequence"/>
</dbReference>
<evidence type="ECO:0000256" key="1">
    <source>
        <dbReference type="SAM" id="MobiDB-lite"/>
    </source>
</evidence>
<feature type="compositionally biased region" description="Polar residues" evidence="1">
    <location>
        <begin position="65"/>
        <end position="83"/>
    </location>
</feature>
<dbReference type="EMBL" id="MDHH01000001">
    <property type="protein sequence ID" value="OUE05179.1"/>
    <property type="molecule type" value="Genomic_DNA"/>
</dbReference>
<protein>
    <submittedName>
        <fullName evidence="2">Uncharacterized protein</fullName>
    </submittedName>
</protein>
<evidence type="ECO:0000313" key="3">
    <source>
        <dbReference type="Proteomes" id="UP000195062"/>
    </source>
</evidence>
<keyword evidence="3" id="KW-1185">Reference proteome</keyword>
<organism evidence="2 3">
    <name type="scientific">Clavibacter michiganensis subsp. michiganensis</name>
    <dbReference type="NCBI Taxonomy" id="33013"/>
    <lineage>
        <taxon>Bacteria</taxon>
        <taxon>Bacillati</taxon>
        <taxon>Actinomycetota</taxon>
        <taxon>Actinomycetes</taxon>
        <taxon>Micrococcales</taxon>
        <taxon>Microbacteriaceae</taxon>
        <taxon>Clavibacter</taxon>
    </lineage>
</organism>
<feature type="compositionally biased region" description="Low complexity" evidence="1">
    <location>
        <begin position="7"/>
        <end position="25"/>
    </location>
</feature>
<feature type="compositionally biased region" description="Low complexity" evidence="1">
    <location>
        <begin position="53"/>
        <end position="64"/>
    </location>
</feature>